<evidence type="ECO:0000313" key="2">
    <source>
        <dbReference type="Proteomes" id="UP000271272"/>
    </source>
</evidence>
<evidence type="ECO:0000313" key="1">
    <source>
        <dbReference type="EMBL" id="RRD28545.1"/>
    </source>
</evidence>
<dbReference type="EMBL" id="RQZC01000016">
    <property type="protein sequence ID" value="RRD28545.1"/>
    <property type="molecule type" value="Genomic_DNA"/>
</dbReference>
<keyword evidence="2" id="KW-1185">Reference proteome</keyword>
<accession>A0A3P1V5F8</accession>
<name>A0A3P1V5F8_9ACTO</name>
<protein>
    <submittedName>
        <fullName evidence="1">Uncharacterized protein</fullName>
    </submittedName>
</protein>
<reference evidence="1 2" key="1">
    <citation type="submission" date="2018-11" db="EMBL/GenBank/DDBJ databases">
        <title>Genomes From Bacteria Associated with the Canine Oral Cavity: a Test Case for Automated Genome-Based Taxonomic Assignment.</title>
        <authorList>
            <person name="Coil D.A."/>
            <person name="Jospin G."/>
            <person name="Darling A.E."/>
            <person name="Wallis C."/>
            <person name="Davis I.J."/>
            <person name="Harris S."/>
            <person name="Eisen J.A."/>
            <person name="Holcombe L.J."/>
            <person name="O'Flynn C."/>
        </authorList>
    </citation>
    <scope>NUCLEOTIDE SEQUENCE [LARGE SCALE GENOMIC DNA]</scope>
    <source>
        <strain evidence="1 2">OH5050</strain>
    </source>
</reference>
<dbReference type="OrthoDB" id="9760715at2"/>
<dbReference type="Proteomes" id="UP000271272">
    <property type="component" value="Unassembled WGS sequence"/>
</dbReference>
<gene>
    <name evidence="1" type="ORF">EII10_09095</name>
</gene>
<proteinExistence type="predicted"/>
<comment type="caution">
    <text evidence="1">The sequence shown here is derived from an EMBL/GenBank/DDBJ whole genome shotgun (WGS) entry which is preliminary data.</text>
</comment>
<dbReference type="AlphaFoldDB" id="A0A3P1V5F8"/>
<sequence length="62" mass="7245">MRPFLLRRAEEQVAAELPARTEQVLSVELDPRHRQAQGRAMTTLLTKRTRSHFPRCRTCEKA</sequence>
<organism evidence="1 2">
    <name type="scientific">Actinomyces bowdenii</name>
    <dbReference type="NCBI Taxonomy" id="131109"/>
    <lineage>
        <taxon>Bacteria</taxon>
        <taxon>Bacillati</taxon>
        <taxon>Actinomycetota</taxon>
        <taxon>Actinomycetes</taxon>
        <taxon>Actinomycetales</taxon>
        <taxon>Actinomycetaceae</taxon>
        <taxon>Actinomyces</taxon>
    </lineage>
</organism>